<sequence length="366" mass="39373">MRILLIGGGHTHVVALRHLARKPQAGLDLHLVSPDSTTSYSGLLPGHVAGHWPRNALEIPLEPLCKAAGATFHIAKATHLDPSKREAIFSDGRQFGFDHASLDIGAIAAIDAPESLKARGVPVKPLGIFADRWMEFVADVRSQTRPPHVAIVGAGTAGIELALSMKYHLDNIAAVQSVCVSLLERSDCILPGASDSLRRQLARALAKAGIVIKTSASVTDATDDTLLLNSGETVPSRFTVLASGARPYPWLAETGLETHVGFIVVDETLRSVSHPAIFACGDTAHLGFAPKPKAGVYAVRQGPVLAEQIIRLIKGEALTTYRPQLDYLKLVSLGHRRALAEKWGLTLNLPGLWSLKRHIDLKFMEN</sequence>
<name>A0A059G3V5_9PROT</name>
<feature type="domain" description="FAD/NAD(P)-binding" evidence="5">
    <location>
        <begin position="2"/>
        <end position="302"/>
    </location>
</feature>
<dbReference type="RefSeq" id="WP_051625014.1">
    <property type="nucleotide sequence ID" value="NZ_ARYL01000032.1"/>
</dbReference>
<evidence type="ECO:0000313" key="7">
    <source>
        <dbReference type="Proteomes" id="UP000024942"/>
    </source>
</evidence>
<reference evidence="6 7" key="1">
    <citation type="journal article" date="2014" name="Antonie Van Leeuwenhoek">
        <title>Hyphomonas beringensis sp. nov. and Hyphomonas chukchiensis sp. nov., isolated from surface seawater of the Bering Sea and Chukchi Sea.</title>
        <authorList>
            <person name="Li C."/>
            <person name="Lai Q."/>
            <person name="Li G."/>
            <person name="Dong C."/>
            <person name="Wang J."/>
            <person name="Liao Y."/>
            <person name="Shao Z."/>
        </authorList>
    </citation>
    <scope>NUCLEOTIDE SEQUENCE [LARGE SCALE GENOMIC DNA]</scope>
    <source>
        <strain evidence="6 7">SCH89</strain>
    </source>
</reference>
<gene>
    <name evidence="6" type="ORF">HOC_16481</name>
</gene>
<dbReference type="Pfam" id="PF07992">
    <property type="entry name" value="Pyr_redox_2"/>
    <property type="match status" value="1"/>
</dbReference>
<dbReference type="Proteomes" id="UP000024942">
    <property type="component" value="Unassembled WGS sequence"/>
</dbReference>
<comment type="cofactor">
    <cofactor evidence="1">
        <name>FAD</name>
        <dbReference type="ChEBI" id="CHEBI:57692"/>
    </cofactor>
</comment>
<dbReference type="GO" id="GO:0003955">
    <property type="term" value="F:NAD(P)H dehydrogenase (quinone) activity"/>
    <property type="evidence" value="ECO:0007669"/>
    <property type="project" value="TreeGrafter"/>
</dbReference>
<evidence type="ECO:0000313" key="6">
    <source>
        <dbReference type="EMBL" id="KDA01260.1"/>
    </source>
</evidence>
<dbReference type="GO" id="GO:0016301">
    <property type="term" value="F:kinase activity"/>
    <property type="evidence" value="ECO:0007669"/>
    <property type="project" value="UniProtKB-KW"/>
</dbReference>
<keyword evidence="6" id="KW-0418">Kinase</keyword>
<proteinExistence type="predicted"/>
<dbReference type="PRINTS" id="PR00368">
    <property type="entry name" value="FADPNR"/>
</dbReference>
<comment type="caution">
    <text evidence="6">The sequence shown here is derived from an EMBL/GenBank/DDBJ whole genome shotgun (WGS) entry which is preliminary data.</text>
</comment>
<dbReference type="PATRIC" id="fig|1280953.3.peg.3304"/>
<dbReference type="PANTHER" id="PTHR42913">
    <property type="entry name" value="APOPTOSIS-INDUCING FACTOR 1"/>
    <property type="match status" value="1"/>
</dbReference>
<keyword evidence="6" id="KW-0808">Transferase</keyword>
<dbReference type="PANTHER" id="PTHR42913:SF9">
    <property type="entry name" value="SLR1591 PROTEIN"/>
    <property type="match status" value="1"/>
</dbReference>
<keyword evidence="3" id="KW-0274">FAD</keyword>
<evidence type="ECO:0000256" key="3">
    <source>
        <dbReference type="ARBA" id="ARBA00022827"/>
    </source>
</evidence>
<evidence type="ECO:0000259" key="5">
    <source>
        <dbReference type="Pfam" id="PF07992"/>
    </source>
</evidence>
<dbReference type="OrthoDB" id="9767928at2"/>
<keyword evidence="7" id="KW-1185">Reference proteome</keyword>
<dbReference type="InterPro" id="IPR051169">
    <property type="entry name" value="NADH-Q_oxidoreductase"/>
</dbReference>
<evidence type="ECO:0000256" key="4">
    <source>
        <dbReference type="ARBA" id="ARBA00023002"/>
    </source>
</evidence>
<dbReference type="InterPro" id="IPR017584">
    <property type="entry name" value="Pyridine_nucleo_diS_OxRdtase_N"/>
</dbReference>
<evidence type="ECO:0000256" key="2">
    <source>
        <dbReference type="ARBA" id="ARBA00022630"/>
    </source>
</evidence>
<dbReference type="SUPFAM" id="SSF51905">
    <property type="entry name" value="FAD/NAD(P)-binding domain"/>
    <property type="match status" value="2"/>
</dbReference>
<keyword evidence="4" id="KW-0560">Oxidoreductase</keyword>
<organism evidence="6 7">
    <name type="scientific">Hyphomonas oceanitis SCH89</name>
    <dbReference type="NCBI Taxonomy" id="1280953"/>
    <lineage>
        <taxon>Bacteria</taxon>
        <taxon>Pseudomonadati</taxon>
        <taxon>Pseudomonadota</taxon>
        <taxon>Alphaproteobacteria</taxon>
        <taxon>Hyphomonadales</taxon>
        <taxon>Hyphomonadaceae</taxon>
        <taxon>Hyphomonas</taxon>
    </lineage>
</organism>
<keyword evidence="2" id="KW-0285">Flavoprotein</keyword>
<dbReference type="InterPro" id="IPR023753">
    <property type="entry name" value="FAD/NAD-binding_dom"/>
</dbReference>
<protein>
    <submittedName>
        <fullName evidence="6">Pyridine nucleotide-disulfide oxidoreductase / selenide, water dikinase</fullName>
    </submittedName>
</protein>
<accession>A0A059G3V5</accession>
<dbReference type="NCBIfam" id="TIGR03169">
    <property type="entry name" value="Nterm_to_SelD"/>
    <property type="match status" value="1"/>
</dbReference>
<dbReference type="GO" id="GO:0019646">
    <property type="term" value="P:aerobic electron transport chain"/>
    <property type="evidence" value="ECO:0007669"/>
    <property type="project" value="TreeGrafter"/>
</dbReference>
<evidence type="ECO:0000256" key="1">
    <source>
        <dbReference type="ARBA" id="ARBA00001974"/>
    </source>
</evidence>
<dbReference type="EMBL" id="ARYL01000032">
    <property type="protein sequence ID" value="KDA01260.1"/>
    <property type="molecule type" value="Genomic_DNA"/>
</dbReference>
<dbReference type="STRING" id="1280953.HOC_16481"/>
<dbReference type="InterPro" id="IPR036188">
    <property type="entry name" value="FAD/NAD-bd_sf"/>
</dbReference>
<dbReference type="eggNOG" id="COG1252">
    <property type="taxonomic scope" value="Bacteria"/>
</dbReference>
<dbReference type="Gene3D" id="3.50.50.100">
    <property type="match status" value="1"/>
</dbReference>
<dbReference type="AlphaFoldDB" id="A0A059G3V5"/>